<accession>A0A4R2TMX1</accession>
<keyword evidence="1" id="KW-0812">Transmembrane</keyword>
<keyword evidence="3" id="KW-1185">Reference proteome</keyword>
<keyword evidence="1" id="KW-0472">Membrane</keyword>
<feature type="transmembrane region" description="Helical" evidence="1">
    <location>
        <begin position="44"/>
        <end position="62"/>
    </location>
</feature>
<keyword evidence="1" id="KW-1133">Transmembrane helix</keyword>
<dbReference type="AlphaFoldDB" id="A0A4R2TMX1"/>
<protein>
    <submittedName>
        <fullName evidence="2">Uncharacterized protein</fullName>
    </submittedName>
</protein>
<name>A0A4R2TMX1_9PAST</name>
<evidence type="ECO:0000256" key="1">
    <source>
        <dbReference type="SAM" id="Phobius"/>
    </source>
</evidence>
<gene>
    <name evidence="2" type="ORF">EDC44_105103</name>
</gene>
<evidence type="ECO:0000313" key="3">
    <source>
        <dbReference type="Proteomes" id="UP000295763"/>
    </source>
</evidence>
<dbReference type="Proteomes" id="UP000295763">
    <property type="component" value="Unassembled WGS sequence"/>
</dbReference>
<proteinExistence type="predicted"/>
<reference evidence="2 3" key="1">
    <citation type="submission" date="2019-03" db="EMBL/GenBank/DDBJ databases">
        <title>Genomic Encyclopedia of Type Strains, Phase IV (KMG-IV): sequencing the most valuable type-strain genomes for metagenomic binning, comparative biology and taxonomic classification.</title>
        <authorList>
            <person name="Goeker M."/>
        </authorList>
    </citation>
    <scope>NUCLEOTIDE SEQUENCE [LARGE SCALE GENOMIC DNA]</scope>
    <source>
        <strain evidence="2 3">DSM 28404</strain>
    </source>
</reference>
<organism evidence="2 3">
    <name type="scientific">Cricetibacter osteomyelitidis</name>
    <dbReference type="NCBI Taxonomy" id="1521931"/>
    <lineage>
        <taxon>Bacteria</taxon>
        <taxon>Pseudomonadati</taxon>
        <taxon>Pseudomonadota</taxon>
        <taxon>Gammaproteobacteria</taxon>
        <taxon>Pasteurellales</taxon>
        <taxon>Pasteurellaceae</taxon>
        <taxon>Cricetibacter</taxon>
    </lineage>
</organism>
<dbReference type="EMBL" id="SLYB01000005">
    <property type="protein sequence ID" value="TCP96282.1"/>
    <property type="molecule type" value="Genomic_DNA"/>
</dbReference>
<evidence type="ECO:0000313" key="2">
    <source>
        <dbReference type="EMBL" id="TCP96282.1"/>
    </source>
</evidence>
<sequence>MLMLKLFSPPIKKETAESWAKILDDIAKVALLAVPVIIYGETGVVHKLTSMVLLILVIYYALMLSKIIRNKYIP</sequence>
<comment type="caution">
    <text evidence="2">The sequence shown here is derived from an EMBL/GenBank/DDBJ whole genome shotgun (WGS) entry which is preliminary data.</text>
</comment>